<keyword evidence="3" id="KW-1185">Reference proteome</keyword>
<evidence type="ECO:0000313" key="3">
    <source>
        <dbReference type="Proteomes" id="UP000789396"/>
    </source>
</evidence>
<evidence type="ECO:0000313" key="2">
    <source>
        <dbReference type="EMBL" id="CAG8708532.1"/>
    </source>
</evidence>
<dbReference type="EMBL" id="CAJVPZ010021796">
    <property type="protein sequence ID" value="CAG8708532.1"/>
    <property type="molecule type" value="Genomic_DNA"/>
</dbReference>
<feature type="non-terminal residue" evidence="2">
    <location>
        <position position="112"/>
    </location>
</feature>
<reference evidence="2" key="1">
    <citation type="submission" date="2021-06" db="EMBL/GenBank/DDBJ databases">
        <authorList>
            <person name="Kallberg Y."/>
            <person name="Tangrot J."/>
            <person name="Rosling A."/>
        </authorList>
    </citation>
    <scope>NUCLEOTIDE SEQUENCE</scope>
    <source>
        <strain evidence="2">IN212</strain>
    </source>
</reference>
<comment type="caution">
    <text evidence="2">The sequence shown here is derived from an EMBL/GenBank/DDBJ whole genome shotgun (WGS) entry which is preliminary data.</text>
</comment>
<dbReference type="AlphaFoldDB" id="A0A9N9HVT5"/>
<accession>A0A9N9HVT5</accession>
<proteinExistence type="predicted"/>
<evidence type="ECO:0000256" key="1">
    <source>
        <dbReference type="SAM" id="MobiDB-lite"/>
    </source>
</evidence>
<organism evidence="2 3">
    <name type="scientific">Racocetra fulgida</name>
    <dbReference type="NCBI Taxonomy" id="60492"/>
    <lineage>
        <taxon>Eukaryota</taxon>
        <taxon>Fungi</taxon>
        <taxon>Fungi incertae sedis</taxon>
        <taxon>Mucoromycota</taxon>
        <taxon>Glomeromycotina</taxon>
        <taxon>Glomeromycetes</taxon>
        <taxon>Diversisporales</taxon>
        <taxon>Gigasporaceae</taxon>
        <taxon>Racocetra</taxon>
    </lineage>
</organism>
<protein>
    <submittedName>
        <fullName evidence="2">8516_t:CDS:1</fullName>
    </submittedName>
</protein>
<dbReference type="OrthoDB" id="2407091at2759"/>
<sequence>MVAATDDILYDNVQGDLVVNDVLYNSQDEFDVINDFLHGIDQDKYENGNMMNFEGAQHNFIAMLDKYIDNCNELLSDGDTASSSESDDNHNVTEKGKLNLSKLMNPHKRKGK</sequence>
<feature type="compositionally biased region" description="Basic and acidic residues" evidence="1">
    <location>
        <begin position="87"/>
        <end position="97"/>
    </location>
</feature>
<feature type="region of interest" description="Disordered" evidence="1">
    <location>
        <begin position="75"/>
        <end position="112"/>
    </location>
</feature>
<dbReference type="Proteomes" id="UP000789396">
    <property type="component" value="Unassembled WGS sequence"/>
</dbReference>
<name>A0A9N9HVT5_9GLOM</name>
<gene>
    <name evidence="2" type="ORF">RFULGI_LOCUS10713</name>
</gene>